<keyword evidence="3" id="KW-1185">Reference proteome</keyword>
<accession>A0A1G4YMD1</accession>
<dbReference type="OrthoDB" id="193829at2"/>
<evidence type="ECO:0000313" key="2">
    <source>
        <dbReference type="EMBL" id="SCX54642.1"/>
    </source>
</evidence>
<dbReference type="RefSeq" id="WP_092805917.1">
    <property type="nucleotide sequence ID" value="NZ_FMUH01000005.1"/>
</dbReference>
<dbReference type="Pfam" id="PF12688">
    <property type="entry name" value="TPR_5"/>
    <property type="match status" value="1"/>
</dbReference>
<organism evidence="2 3">
    <name type="scientific">Klenkia marina</name>
    <dbReference type="NCBI Taxonomy" id="1960309"/>
    <lineage>
        <taxon>Bacteria</taxon>
        <taxon>Bacillati</taxon>
        <taxon>Actinomycetota</taxon>
        <taxon>Actinomycetes</taxon>
        <taxon>Geodermatophilales</taxon>
        <taxon>Geodermatophilaceae</taxon>
        <taxon>Klenkia</taxon>
    </lineage>
</organism>
<dbReference type="AlphaFoldDB" id="A0A1G4YMD1"/>
<dbReference type="SUPFAM" id="SSF48452">
    <property type="entry name" value="TPR-like"/>
    <property type="match status" value="1"/>
</dbReference>
<name>A0A1G4YMD1_9ACTN</name>
<dbReference type="STRING" id="1960309.SAMN03159343_3115"/>
<gene>
    <name evidence="2" type="ORF">SAMN03159343_3115</name>
</gene>
<sequence length="155" mass="16283">MDWEQRVRDLWAGDTDAPGFVDRAAEVAAACPYGDGSGVFELAGAHDSTGAPAEAVELYREALARGLPESRRRQATVQLASSLRNLGDPAAGVELLVGELAVEDELSAAVRGFLALCLADAGREREAVGVALGALAPTVTRYRRSLTAYAAELAR</sequence>
<dbReference type="EMBL" id="FMUH01000005">
    <property type="protein sequence ID" value="SCX54642.1"/>
    <property type="molecule type" value="Genomic_DNA"/>
</dbReference>
<proteinExistence type="predicted"/>
<dbReference type="Proteomes" id="UP000198981">
    <property type="component" value="Unassembled WGS sequence"/>
</dbReference>
<feature type="domain" description="Tetratrico peptide repeat group 5" evidence="1">
    <location>
        <begin position="39"/>
        <end position="153"/>
    </location>
</feature>
<reference evidence="3" key="1">
    <citation type="submission" date="2016-10" db="EMBL/GenBank/DDBJ databases">
        <authorList>
            <person name="Varghese N."/>
            <person name="Submissions S."/>
        </authorList>
    </citation>
    <scope>NUCLEOTIDE SEQUENCE [LARGE SCALE GENOMIC DNA]</scope>
    <source>
        <strain evidence="3">DSM 45722</strain>
    </source>
</reference>
<evidence type="ECO:0000313" key="3">
    <source>
        <dbReference type="Proteomes" id="UP000198981"/>
    </source>
</evidence>
<dbReference type="Gene3D" id="1.25.40.10">
    <property type="entry name" value="Tetratricopeptide repeat domain"/>
    <property type="match status" value="1"/>
</dbReference>
<dbReference type="InterPro" id="IPR011990">
    <property type="entry name" value="TPR-like_helical_dom_sf"/>
</dbReference>
<protein>
    <submittedName>
        <fullName evidence="2">Tetratrico peptide repeat-containing protein</fullName>
    </submittedName>
</protein>
<evidence type="ECO:0000259" key="1">
    <source>
        <dbReference type="Pfam" id="PF12688"/>
    </source>
</evidence>
<dbReference type="InterPro" id="IPR041656">
    <property type="entry name" value="TPR_5"/>
</dbReference>